<sequence length="256" mass="28761">MITSGTTPPVNHSTWMLTRAVGIATLAAVMGACTPDTTPPRPPEPDRFAALEADAKVMSHRWTAPNGINLDSPEIQVARGYIESENNYDRTADPNTLYPGYIAVAHAYKSPPTPRTGTITHHILQVESTTHLGRPATEIHVCDVYMQTAMPTDTEWTRMETRFSSSLRIQQTEQVAETLPTLDYERRLPYPTWNVFNGWEVERFTDKRIGENDPWRICRTSMPGYNRDTPVTERLTAAPVVEPFHPGWPTVVDDGE</sequence>
<reference evidence="1 2" key="1">
    <citation type="submission" date="2023-07" db="EMBL/GenBank/DDBJ databases">
        <authorList>
            <person name="Girao M."/>
            <person name="Carvalho M.F."/>
        </authorList>
    </citation>
    <scope>NUCLEOTIDE SEQUENCE [LARGE SCALE GENOMIC DNA]</scope>
    <source>
        <strain evidence="1 2">YIM65754</strain>
    </source>
</reference>
<dbReference type="Proteomes" id="UP001336020">
    <property type="component" value="Unassembled WGS sequence"/>
</dbReference>
<gene>
    <name evidence="1" type="ORF">Q7514_24450</name>
</gene>
<keyword evidence="2" id="KW-1185">Reference proteome</keyword>
<dbReference type="EMBL" id="JAUTXY010000014">
    <property type="protein sequence ID" value="MEE2060675.1"/>
    <property type="molecule type" value="Genomic_DNA"/>
</dbReference>
<protein>
    <submittedName>
        <fullName evidence="1">Uncharacterized protein</fullName>
    </submittedName>
</protein>
<evidence type="ECO:0000313" key="1">
    <source>
        <dbReference type="EMBL" id="MEE2060675.1"/>
    </source>
</evidence>
<proteinExistence type="predicted"/>
<organism evidence="1 2">
    <name type="scientific">Rhodococcus artemisiae</name>
    <dbReference type="NCBI Taxonomy" id="714159"/>
    <lineage>
        <taxon>Bacteria</taxon>
        <taxon>Bacillati</taxon>
        <taxon>Actinomycetota</taxon>
        <taxon>Actinomycetes</taxon>
        <taxon>Mycobacteriales</taxon>
        <taxon>Nocardiaceae</taxon>
        <taxon>Rhodococcus</taxon>
    </lineage>
</organism>
<name>A0ABU7LGJ5_9NOCA</name>
<dbReference type="RefSeq" id="WP_330135861.1">
    <property type="nucleotide sequence ID" value="NZ_JAUTXY010000014.1"/>
</dbReference>
<evidence type="ECO:0000313" key="2">
    <source>
        <dbReference type="Proteomes" id="UP001336020"/>
    </source>
</evidence>
<accession>A0ABU7LGJ5</accession>
<comment type="caution">
    <text evidence="1">The sequence shown here is derived from an EMBL/GenBank/DDBJ whole genome shotgun (WGS) entry which is preliminary data.</text>
</comment>